<evidence type="ECO:0000313" key="2">
    <source>
        <dbReference type="Proteomes" id="UP000265520"/>
    </source>
</evidence>
<reference evidence="1 2" key="1">
    <citation type="journal article" date="2018" name="Front. Plant Sci.">
        <title>Red Clover (Trifolium pratense) and Zigzag Clover (T. medium) - A Picture of Genomic Similarities and Differences.</title>
        <authorList>
            <person name="Dluhosova J."/>
            <person name="Istvanek J."/>
            <person name="Nedelnik J."/>
            <person name="Repkova J."/>
        </authorList>
    </citation>
    <scope>NUCLEOTIDE SEQUENCE [LARGE SCALE GENOMIC DNA]</scope>
    <source>
        <strain evidence="2">cv. 10/8</strain>
        <tissue evidence="1">Leaf</tissue>
    </source>
</reference>
<protein>
    <submittedName>
        <fullName evidence="1">Uncharacterized protein</fullName>
    </submittedName>
</protein>
<keyword evidence="2" id="KW-1185">Reference proteome</keyword>
<comment type="caution">
    <text evidence="1">The sequence shown here is derived from an EMBL/GenBank/DDBJ whole genome shotgun (WGS) entry which is preliminary data.</text>
</comment>
<sequence length="100" mass="11118">MASTSAPPTNVQRFKASLGCLKDLLRDNMSYVLDNTELLDHFYALANDLRSSCYSPAETQMAFLNMVGMFRHLLASDHPFIQAVADTKIKRDTSMAALSD</sequence>
<evidence type="ECO:0000313" key="1">
    <source>
        <dbReference type="EMBL" id="MCI11052.1"/>
    </source>
</evidence>
<name>A0A392PGZ9_9FABA</name>
<dbReference type="Proteomes" id="UP000265520">
    <property type="component" value="Unassembled WGS sequence"/>
</dbReference>
<dbReference type="EMBL" id="LXQA010078670">
    <property type="protein sequence ID" value="MCI11052.1"/>
    <property type="molecule type" value="Genomic_DNA"/>
</dbReference>
<proteinExistence type="predicted"/>
<dbReference type="AlphaFoldDB" id="A0A392PGZ9"/>
<accession>A0A392PGZ9</accession>
<organism evidence="1 2">
    <name type="scientific">Trifolium medium</name>
    <dbReference type="NCBI Taxonomy" id="97028"/>
    <lineage>
        <taxon>Eukaryota</taxon>
        <taxon>Viridiplantae</taxon>
        <taxon>Streptophyta</taxon>
        <taxon>Embryophyta</taxon>
        <taxon>Tracheophyta</taxon>
        <taxon>Spermatophyta</taxon>
        <taxon>Magnoliopsida</taxon>
        <taxon>eudicotyledons</taxon>
        <taxon>Gunneridae</taxon>
        <taxon>Pentapetalae</taxon>
        <taxon>rosids</taxon>
        <taxon>fabids</taxon>
        <taxon>Fabales</taxon>
        <taxon>Fabaceae</taxon>
        <taxon>Papilionoideae</taxon>
        <taxon>50 kb inversion clade</taxon>
        <taxon>NPAAA clade</taxon>
        <taxon>Hologalegina</taxon>
        <taxon>IRL clade</taxon>
        <taxon>Trifolieae</taxon>
        <taxon>Trifolium</taxon>
    </lineage>
</organism>